<proteinExistence type="predicted"/>
<dbReference type="Proteomes" id="UP000002358">
    <property type="component" value="Unassembled WGS sequence"/>
</dbReference>
<dbReference type="GeneID" id="107981244"/>
<reference evidence="2" key="1">
    <citation type="submission" date="2021-01" db="UniProtKB">
        <authorList>
            <consortium name="EnsemblMetazoa"/>
        </authorList>
    </citation>
    <scope>IDENTIFICATION</scope>
</reference>
<dbReference type="EnsemblMetazoa" id="XM_031921159">
    <property type="protein sequence ID" value="XP_031777019"/>
    <property type="gene ID" value="LOC107981244"/>
</dbReference>
<sequence>MDWASESTYVTPERNTFSLESNEQDVSNKPGIFSNGIISDESQSDGENEDDDYTKNNSLSDKNKSIKEKIVEDYKLKKLLSTRSLLAEKKRDKLQVAIAANGDSNGDDDETLASHEPSNLLDEEEEANKENQEKFELNIGHKRYEELDEDTIYLGLDVSVDKEIWRKMNKRKPKNSTIFLRDLMELIWHENELKNKCLRLHLASFRYPGEERMEFEPD</sequence>
<name>A0A7M7PW99_NASVI</name>
<keyword evidence="3" id="KW-1185">Reference proteome</keyword>
<dbReference type="KEGG" id="nvi:107981244"/>
<dbReference type="AlphaFoldDB" id="A0A7M7PW99"/>
<evidence type="ECO:0000313" key="2">
    <source>
        <dbReference type="EnsemblMetazoa" id="XP_031777019"/>
    </source>
</evidence>
<feature type="compositionally biased region" description="Polar residues" evidence="1">
    <location>
        <begin position="1"/>
        <end position="27"/>
    </location>
</feature>
<feature type="region of interest" description="Disordered" evidence="1">
    <location>
        <begin position="100"/>
        <end position="132"/>
    </location>
</feature>
<accession>A0A7M7PW99</accession>
<feature type="region of interest" description="Disordered" evidence="1">
    <location>
        <begin position="1"/>
        <end position="64"/>
    </location>
</feature>
<evidence type="ECO:0000256" key="1">
    <source>
        <dbReference type="SAM" id="MobiDB-lite"/>
    </source>
</evidence>
<protein>
    <submittedName>
        <fullName evidence="2">Uncharacterized protein</fullName>
    </submittedName>
</protein>
<evidence type="ECO:0000313" key="3">
    <source>
        <dbReference type="Proteomes" id="UP000002358"/>
    </source>
</evidence>
<dbReference type="RefSeq" id="XP_031777019.1">
    <property type="nucleotide sequence ID" value="XM_031921159.2"/>
</dbReference>
<dbReference type="InParanoid" id="A0A7M7PW99"/>
<organism evidence="2 3">
    <name type="scientific">Nasonia vitripennis</name>
    <name type="common">Parasitic wasp</name>
    <dbReference type="NCBI Taxonomy" id="7425"/>
    <lineage>
        <taxon>Eukaryota</taxon>
        <taxon>Metazoa</taxon>
        <taxon>Ecdysozoa</taxon>
        <taxon>Arthropoda</taxon>
        <taxon>Hexapoda</taxon>
        <taxon>Insecta</taxon>
        <taxon>Pterygota</taxon>
        <taxon>Neoptera</taxon>
        <taxon>Endopterygota</taxon>
        <taxon>Hymenoptera</taxon>
        <taxon>Apocrita</taxon>
        <taxon>Proctotrupomorpha</taxon>
        <taxon>Chalcidoidea</taxon>
        <taxon>Pteromalidae</taxon>
        <taxon>Pteromalinae</taxon>
        <taxon>Nasonia</taxon>
    </lineage>
</organism>
<feature type="compositionally biased region" description="Acidic residues" evidence="1">
    <location>
        <begin position="42"/>
        <end position="52"/>
    </location>
</feature>